<gene>
    <name evidence="1" type="ORF">E2R66_23950</name>
</gene>
<name>A0A4Y8S5Q5_9SPHI</name>
<dbReference type="Proteomes" id="UP000297540">
    <property type="component" value="Unassembled WGS sequence"/>
</dbReference>
<comment type="caution">
    <text evidence="1">The sequence shown here is derived from an EMBL/GenBank/DDBJ whole genome shotgun (WGS) entry which is preliminary data.</text>
</comment>
<organism evidence="1 2">
    <name type="scientific">Mucilaginibacter psychrotolerans</name>
    <dbReference type="NCBI Taxonomy" id="1524096"/>
    <lineage>
        <taxon>Bacteria</taxon>
        <taxon>Pseudomonadati</taxon>
        <taxon>Bacteroidota</taxon>
        <taxon>Sphingobacteriia</taxon>
        <taxon>Sphingobacteriales</taxon>
        <taxon>Sphingobacteriaceae</taxon>
        <taxon>Mucilaginibacter</taxon>
    </lineage>
</organism>
<dbReference type="AlphaFoldDB" id="A0A4Y8S5Q5"/>
<dbReference type="RefSeq" id="WP_133235605.1">
    <property type="nucleotide sequence ID" value="NZ_SOZE01000037.1"/>
</dbReference>
<evidence type="ECO:0000313" key="1">
    <source>
        <dbReference type="EMBL" id="TFF33935.1"/>
    </source>
</evidence>
<keyword evidence="2" id="KW-1185">Reference proteome</keyword>
<proteinExistence type="predicted"/>
<accession>A0A4Y8S5Q5</accession>
<protein>
    <submittedName>
        <fullName evidence="1">Uncharacterized protein</fullName>
    </submittedName>
</protein>
<dbReference type="OrthoDB" id="797391at2"/>
<reference evidence="1 2" key="1">
    <citation type="journal article" date="2017" name="Int. J. Syst. Evol. Microbiol.">
        <title>Mucilaginibacterpsychrotolerans sp. nov., isolated from peatlands.</title>
        <authorList>
            <person name="Deng Y."/>
            <person name="Shen L."/>
            <person name="Xu B."/>
            <person name="Liu Y."/>
            <person name="Gu Z."/>
            <person name="Liu H."/>
            <person name="Zhou Y."/>
        </authorList>
    </citation>
    <scope>NUCLEOTIDE SEQUENCE [LARGE SCALE GENOMIC DNA]</scope>
    <source>
        <strain evidence="1 2">NH7-4</strain>
    </source>
</reference>
<evidence type="ECO:0000313" key="2">
    <source>
        <dbReference type="Proteomes" id="UP000297540"/>
    </source>
</evidence>
<dbReference type="EMBL" id="SOZE01000037">
    <property type="protein sequence ID" value="TFF33935.1"/>
    <property type="molecule type" value="Genomic_DNA"/>
</dbReference>
<sequence length="294" mass="32888">MKKFLLIACCAVCMMACKRTTNTDTNKPGPTVTTLEHDNIGKTLNGLDSADAIKLVTTFKNDTTSKDRFTNIWFSKSFVEDTYDILSSQTDADGIRLYIGKNADGHNTLVVMSTKDGGNYTDPDSSKIPPSKKIHVDYFQHGYPILNTKEVKNQDSYTATLGDGADLYQDTTNKPCPKIKCEINESQVSCIQAKTWAQGFKGGAIDIRSVWYSLKLIAYLKEQIHAGVSNRRSVDGIRIYFVVDTTRRKNGFLLTPTEEINGVHQDIYDCYSLHKMFDVVDHGEECPIFCKGTM</sequence>